<dbReference type="RefSeq" id="WP_011603132.1">
    <property type="nucleotide sequence ID" value="NC_008278.1"/>
</dbReference>
<dbReference type="PANTHER" id="PTHR48050">
    <property type="entry name" value="STEROL 3-BETA-GLUCOSYLTRANSFERASE"/>
    <property type="match status" value="1"/>
</dbReference>
<reference evidence="3 4" key="1">
    <citation type="journal article" date="2007" name="Genome Res.">
        <title>Genome characteristics of facultatively symbiotic Frankia sp. strains reflect host range and host plant biogeography.</title>
        <authorList>
            <person name="Normand P."/>
            <person name="Lapierre P."/>
            <person name="Tisa L.S."/>
            <person name="Gogarten J.P."/>
            <person name="Alloisio N."/>
            <person name="Bagnarol E."/>
            <person name="Bassi C.A."/>
            <person name="Berry A.M."/>
            <person name="Bickhart D.M."/>
            <person name="Choisne N."/>
            <person name="Couloux A."/>
            <person name="Cournoyer B."/>
            <person name="Cruveiller S."/>
            <person name="Daubin V."/>
            <person name="Demange N."/>
            <person name="Francino M.P."/>
            <person name="Goltsman E."/>
            <person name="Huang Y."/>
            <person name="Kopp O.R."/>
            <person name="Labarre L."/>
            <person name="Lapidus A."/>
            <person name="Lavire C."/>
            <person name="Marechal J."/>
            <person name="Martinez M."/>
            <person name="Mastronunzio J.E."/>
            <person name="Mullin B.C."/>
            <person name="Niemann J."/>
            <person name="Pujic P."/>
            <person name="Rawnsley T."/>
            <person name="Rouy Z."/>
            <person name="Schenowitz C."/>
            <person name="Sellstedt A."/>
            <person name="Tavares F."/>
            <person name="Tomkins J.P."/>
            <person name="Vallenet D."/>
            <person name="Valverde C."/>
            <person name="Wall L.G."/>
            <person name="Wang Y."/>
            <person name="Medigue C."/>
            <person name="Benson D.R."/>
        </authorList>
    </citation>
    <scope>NUCLEOTIDE SEQUENCE [LARGE SCALE GENOMIC DNA]</scope>
    <source>
        <strain evidence="4">DSM 45986 / CECT 9034 / ACN14a</strain>
    </source>
</reference>
<protein>
    <submittedName>
        <fullName evidence="3">Glycosyltransferase (N-glycosyltransferase) (N-glycosyl transferase NGT)</fullName>
        <ecNumber evidence="3">2.4.1.-</ecNumber>
    </submittedName>
</protein>
<dbReference type="InterPro" id="IPR010610">
    <property type="entry name" value="EryCIII-like_C"/>
</dbReference>
<organism evidence="3 4">
    <name type="scientific">Frankia alni (strain DSM 45986 / CECT 9034 / ACN14a)</name>
    <dbReference type="NCBI Taxonomy" id="326424"/>
    <lineage>
        <taxon>Bacteria</taxon>
        <taxon>Bacillati</taxon>
        <taxon>Actinomycetota</taxon>
        <taxon>Actinomycetes</taxon>
        <taxon>Frankiales</taxon>
        <taxon>Frankiaceae</taxon>
        <taxon>Frankia</taxon>
    </lineage>
</organism>
<dbReference type="HOGENOM" id="CLU_000537_4_1_11"/>
<dbReference type="FunFam" id="3.40.50.2000:FF:000072">
    <property type="entry name" value="Glycosyl transferase"/>
    <property type="match status" value="1"/>
</dbReference>
<keyword evidence="3" id="KW-0328">Glycosyltransferase</keyword>
<sequence length="460" mass="49549">MARFLFATTPGVGHTAPAYPVARALVGRGHSVRWYGGAAFADAITATGAAFHPISEHHNDFSVLDLNERFPGHQRRTGLRRLQFEMVHGFALPLPGHVRDLRALLEREPADVIVGDTAFLAAALIQELGGPAFAGFGITVLGFPSRELAPFGLGLAPSAGPLGRLRNRALDQLMRRVVYRPMTAAVNDVRRQLGLAPTAQMVFEYPLVCQTYLQFSPPGFEYPVSDLPPQVRFVGPPRPLADPAWQPPAWWPELTAARRVVLVNQGTVATDADQLIRPALEALAGADVLVVAVTGGADPAGLGTLPGNARVERFIPFEELLPHVDVFLTNGGYGGTQLALSHGVPIVGAGRTEDKNEVNTRVAWSGVGIDLRTQTPTAQQIRTAVRQVLADPRYATGARRLQAEIARAGREEKAADLLEQLADAATSTSDTRLGTLLPPQPTRGRFPRGPNRTERLPTRP</sequence>
<dbReference type="SUPFAM" id="SSF53756">
    <property type="entry name" value="UDP-Glycosyltransferase/glycogen phosphorylase"/>
    <property type="match status" value="1"/>
</dbReference>
<dbReference type="Pfam" id="PF06722">
    <property type="entry name" value="EryCIII-like_C"/>
    <property type="match status" value="1"/>
</dbReference>
<dbReference type="GO" id="GO:0017000">
    <property type="term" value="P:antibiotic biosynthetic process"/>
    <property type="evidence" value="ECO:0007669"/>
    <property type="project" value="UniProtKB-ARBA"/>
</dbReference>
<dbReference type="eggNOG" id="COG1819">
    <property type="taxonomic scope" value="Bacteria"/>
</dbReference>
<dbReference type="CDD" id="cd03784">
    <property type="entry name" value="GT1_Gtf-like"/>
    <property type="match status" value="1"/>
</dbReference>
<proteinExistence type="predicted"/>
<dbReference type="Proteomes" id="UP000000657">
    <property type="component" value="Chromosome"/>
</dbReference>
<feature type="region of interest" description="Disordered" evidence="1">
    <location>
        <begin position="423"/>
        <end position="460"/>
    </location>
</feature>
<dbReference type="InterPro" id="IPR002213">
    <property type="entry name" value="UDP_glucos_trans"/>
</dbReference>
<dbReference type="EC" id="2.4.1.-" evidence="3"/>
<dbReference type="EMBL" id="CT573213">
    <property type="protein sequence ID" value="CAJ60608.1"/>
    <property type="molecule type" value="Genomic_DNA"/>
</dbReference>
<dbReference type="Gene3D" id="3.40.50.2000">
    <property type="entry name" value="Glycogen Phosphorylase B"/>
    <property type="match status" value="2"/>
</dbReference>
<feature type="domain" description="Erythromycin biosynthesis protein CIII-like C-terminal" evidence="2">
    <location>
        <begin position="280"/>
        <end position="408"/>
    </location>
</feature>
<dbReference type="AlphaFoldDB" id="Q0RPC4"/>
<evidence type="ECO:0000313" key="4">
    <source>
        <dbReference type="Proteomes" id="UP000000657"/>
    </source>
</evidence>
<feature type="compositionally biased region" description="Basic and acidic residues" evidence="1">
    <location>
        <begin position="451"/>
        <end position="460"/>
    </location>
</feature>
<dbReference type="InterPro" id="IPR050426">
    <property type="entry name" value="Glycosyltransferase_28"/>
</dbReference>
<dbReference type="GO" id="GO:0016758">
    <property type="term" value="F:hexosyltransferase activity"/>
    <property type="evidence" value="ECO:0007669"/>
    <property type="project" value="UniProtKB-ARBA"/>
</dbReference>
<evidence type="ECO:0000313" key="3">
    <source>
        <dbReference type="EMBL" id="CAJ60608.1"/>
    </source>
</evidence>
<dbReference type="PANTHER" id="PTHR48050:SF13">
    <property type="entry name" value="STEROL 3-BETA-GLUCOSYLTRANSFERASE UGT80A2"/>
    <property type="match status" value="1"/>
</dbReference>
<accession>Q0RPC4</accession>
<dbReference type="CAZy" id="GT1">
    <property type="family name" value="Glycosyltransferase Family 1"/>
</dbReference>
<dbReference type="STRING" id="326424.FRAAL1959"/>
<evidence type="ECO:0000256" key="1">
    <source>
        <dbReference type="SAM" id="MobiDB-lite"/>
    </source>
</evidence>
<evidence type="ECO:0000259" key="2">
    <source>
        <dbReference type="Pfam" id="PF06722"/>
    </source>
</evidence>
<name>Q0RPC4_FRAAA</name>
<dbReference type="GO" id="GO:0008194">
    <property type="term" value="F:UDP-glycosyltransferase activity"/>
    <property type="evidence" value="ECO:0007669"/>
    <property type="project" value="InterPro"/>
</dbReference>
<dbReference type="KEGG" id="fal:FRAAL1959"/>
<gene>
    <name evidence="3" type="ordered locus">FRAAL1959</name>
</gene>
<keyword evidence="3" id="KW-0808">Transferase</keyword>
<keyword evidence="4" id="KW-1185">Reference proteome</keyword>